<feature type="region of interest" description="Disordered" evidence="5">
    <location>
        <begin position="1"/>
        <end position="22"/>
    </location>
</feature>
<dbReference type="Pfam" id="PF00172">
    <property type="entry name" value="Zn_clus"/>
    <property type="match status" value="1"/>
</dbReference>
<dbReference type="AlphaFoldDB" id="A0AAJ5C678"/>
<dbReference type="PANTHER" id="PTHR47424:SF3">
    <property type="entry name" value="REGULATORY PROTEIN GAL4"/>
    <property type="match status" value="1"/>
</dbReference>
<comment type="caution">
    <text evidence="7">The sequence shown here is derived from an EMBL/GenBank/DDBJ whole genome shotgun (WGS) entry which is preliminary data.</text>
</comment>
<keyword evidence="8" id="KW-1185">Reference proteome</keyword>
<dbReference type="Proteomes" id="UP001294444">
    <property type="component" value="Unassembled WGS sequence"/>
</dbReference>
<dbReference type="InterPro" id="IPR051127">
    <property type="entry name" value="Fungal_SecMet_Regulators"/>
</dbReference>
<keyword evidence="3" id="KW-0804">Transcription</keyword>
<keyword evidence="4" id="KW-0539">Nucleus</keyword>
<evidence type="ECO:0000259" key="6">
    <source>
        <dbReference type="PROSITE" id="PS50048"/>
    </source>
</evidence>
<evidence type="ECO:0000256" key="3">
    <source>
        <dbReference type="ARBA" id="ARBA00023163"/>
    </source>
</evidence>
<name>A0AAJ5C678_9BASI</name>
<feature type="compositionally biased region" description="Basic and acidic residues" evidence="5">
    <location>
        <begin position="1"/>
        <end position="10"/>
    </location>
</feature>
<dbReference type="PANTHER" id="PTHR47424">
    <property type="entry name" value="REGULATORY PROTEIN GAL4"/>
    <property type="match status" value="1"/>
</dbReference>
<organism evidence="7 8">
    <name type="scientific">Melanopsichium pennsylvanicum</name>
    <dbReference type="NCBI Taxonomy" id="63383"/>
    <lineage>
        <taxon>Eukaryota</taxon>
        <taxon>Fungi</taxon>
        <taxon>Dikarya</taxon>
        <taxon>Basidiomycota</taxon>
        <taxon>Ustilaginomycotina</taxon>
        <taxon>Ustilaginomycetes</taxon>
        <taxon>Ustilaginales</taxon>
        <taxon>Ustilaginaceae</taxon>
        <taxon>Melanopsichium</taxon>
    </lineage>
</organism>
<feature type="compositionally biased region" description="Polar residues" evidence="5">
    <location>
        <begin position="428"/>
        <end position="445"/>
    </location>
</feature>
<keyword evidence="2" id="KW-0238">DNA-binding</keyword>
<feature type="region of interest" description="Disordered" evidence="5">
    <location>
        <begin position="191"/>
        <end position="222"/>
    </location>
</feature>
<feature type="compositionally biased region" description="Pro residues" evidence="5">
    <location>
        <begin position="448"/>
        <end position="460"/>
    </location>
</feature>
<dbReference type="SMART" id="SM00066">
    <property type="entry name" value="GAL4"/>
    <property type="match status" value="1"/>
</dbReference>
<feature type="compositionally biased region" description="Low complexity" evidence="5">
    <location>
        <begin position="68"/>
        <end position="85"/>
    </location>
</feature>
<dbReference type="GO" id="GO:0008270">
    <property type="term" value="F:zinc ion binding"/>
    <property type="evidence" value="ECO:0007669"/>
    <property type="project" value="InterPro"/>
</dbReference>
<accession>A0AAJ5C678</accession>
<dbReference type="PROSITE" id="PS00463">
    <property type="entry name" value="ZN2_CY6_FUNGAL_1"/>
    <property type="match status" value="1"/>
</dbReference>
<feature type="region of interest" description="Disordered" evidence="5">
    <location>
        <begin position="51"/>
        <end position="86"/>
    </location>
</feature>
<evidence type="ECO:0000256" key="2">
    <source>
        <dbReference type="ARBA" id="ARBA00023125"/>
    </source>
</evidence>
<keyword evidence="1" id="KW-0805">Transcription regulation</keyword>
<reference evidence="7" key="1">
    <citation type="submission" date="2023-10" db="EMBL/GenBank/DDBJ databases">
        <authorList>
            <person name="Guldener U."/>
        </authorList>
    </citation>
    <scope>NUCLEOTIDE SEQUENCE</scope>
    <source>
        <strain evidence="7">Mp4</strain>
    </source>
</reference>
<evidence type="ECO:0000313" key="8">
    <source>
        <dbReference type="Proteomes" id="UP001294444"/>
    </source>
</evidence>
<feature type="compositionally biased region" description="Polar residues" evidence="5">
    <location>
        <begin position="393"/>
        <end position="411"/>
    </location>
</feature>
<evidence type="ECO:0000313" key="7">
    <source>
        <dbReference type="EMBL" id="SNX85259.1"/>
    </source>
</evidence>
<feature type="compositionally biased region" description="Low complexity" evidence="5">
    <location>
        <begin position="412"/>
        <end position="427"/>
    </location>
</feature>
<feature type="domain" description="Zn(2)-C6 fungal-type" evidence="6">
    <location>
        <begin position="138"/>
        <end position="167"/>
    </location>
</feature>
<dbReference type="InterPro" id="IPR036864">
    <property type="entry name" value="Zn2-C6_fun-type_DNA-bd_sf"/>
</dbReference>
<evidence type="ECO:0000256" key="5">
    <source>
        <dbReference type="SAM" id="MobiDB-lite"/>
    </source>
</evidence>
<evidence type="ECO:0000256" key="4">
    <source>
        <dbReference type="ARBA" id="ARBA00023242"/>
    </source>
</evidence>
<dbReference type="GO" id="GO:0003677">
    <property type="term" value="F:DNA binding"/>
    <property type="evidence" value="ECO:0007669"/>
    <property type="project" value="UniProtKB-KW"/>
</dbReference>
<dbReference type="CDD" id="cd00067">
    <property type="entry name" value="GAL4"/>
    <property type="match status" value="1"/>
</dbReference>
<dbReference type="Gene3D" id="4.10.240.10">
    <property type="entry name" value="Zn(2)-C6 fungal-type DNA-binding domain"/>
    <property type="match status" value="1"/>
</dbReference>
<sequence>MLRRDADSAKDGSSNHVDGPSLNVMASTIANWSPAISPRAHSFDSIVPYRYQQPIPPPPSTSDEFWRRSNSSSSSSSARNPSALSQPQPQAILNMGMIQAQAEMLEMQTRRDLEDSQRATERHVEEMLDSKGFRVSHACEHCRQRKAKCSGTQPCQRCAKQSILCVYSRHERKGKMLGPMNTLVDIVSQPSSSSFPSSSSSLRHPTHGEFSSMSGMNIGPKRADKHRNLRYANMTVPYGLRRNTAPCTPMVGYTSREVASTSSTTSSTTNVVPPPFGSNIMAPFHTTSREQRGVGTFYGGQQQQGGMHLPQVIRPTPLRYSSSHLNSISSFVVGMGEERRDSTATEASFTSSFAYGPPLQHMQFQIQPGNRPWTTGSSLPLALAHSMNEHDSTSNTPSFRFNSMLNESSDPSSALSRAQNSSSTSTLNSIWTDTNVEASSLTTAQRPVRPPPPSPPPPLFDVPRPRTFFNEQEEILRECTPGGATQSSHNELRAGLGADHGETASQELRQW</sequence>
<proteinExistence type="predicted"/>
<dbReference type="PROSITE" id="PS50048">
    <property type="entry name" value="ZN2_CY6_FUNGAL_2"/>
    <property type="match status" value="1"/>
</dbReference>
<protein>
    <recommendedName>
        <fullName evidence="6">Zn(2)-C6 fungal-type domain-containing protein</fullName>
    </recommendedName>
</protein>
<feature type="region of interest" description="Disordered" evidence="5">
    <location>
        <begin position="387"/>
        <end position="511"/>
    </location>
</feature>
<dbReference type="GO" id="GO:0000981">
    <property type="term" value="F:DNA-binding transcription factor activity, RNA polymerase II-specific"/>
    <property type="evidence" value="ECO:0007669"/>
    <property type="project" value="InterPro"/>
</dbReference>
<gene>
    <name evidence="7" type="ORF">MEPE_03968</name>
</gene>
<dbReference type="InterPro" id="IPR001138">
    <property type="entry name" value="Zn2Cys6_DnaBD"/>
</dbReference>
<feature type="compositionally biased region" description="Low complexity" evidence="5">
    <location>
        <begin position="191"/>
        <end position="201"/>
    </location>
</feature>
<dbReference type="EMBL" id="OAPG01000009">
    <property type="protein sequence ID" value="SNX85259.1"/>
    <property type="molecule type" value="Genomic_DNA"/>
</dbReference>
<dbReference type="SUPFAM" id="SSF57701">
    <property type="entry name" value="Zn2/Cys6 DNA-binding domain"/>
    <property type="match status" value="1"/>
</dbReference>
<evidence type="ECO:0000256" key="1">
    <source>
        <dbReference type="ARBA" id="ARBA00023015"/>
    </source>
</evidence>